<dbReference type="InterPro" id="IPR002756">
    <property type="entry name" value="MfnF"/>
</dbReference>
<protein>
    <submittedName>
        <fullName evidence="2">Probable H4MPT-linked C1 transfer pathway protein</fullName>
    </submittedName>
</protein>
<dbReference type="Proteomes" id="UP000184290">
    <property type="component" value="Unassembled WGS sequence"/>
</dbReference>
<dbReference type="Gene3D" id="3.30.420.40">
    <property type="match status" value="1"/>
</dbReference>
<dbReference type="Gene3D" id="3.30.420.190">
    <property type="entry name" value="conserved archaeal protein q6m145"/>
    <property type="match status" value="1"/>
</dbReference>
<evidence type="ECO:0000313" key="2">
    <source>
        <dbReference type="EMBL" id="SHJ11634.1"/>
    </source>
</evidence>
<dbReference type="InterPro" id="IPR002821">
    <property type="entry name" value="Hydantoinase_A"/>
</dbReference>
<name>A0ABY1IFU9_9HYPH</name>
<accession>A0ABY1IFU9</accession>
<evidence type="ECO:0000259" key="1">
    <source>
        <dbReference type="Pfam" id="PF01968"/>
    </source>
</evidence>
<proteinExistence type="predicted"/>
<dbReference type="InterPro" id="IPR043129">
    <property type="entry name" value="ATPase_NBD"/>
</dbReference>
<gene>
    <name evidence="2" type="ORF">SAMN02745911_1717</name>
</gene>
<dbReference type="SUPFAM" id="SSF53067">
    <property type="entry name" value="Actin-like ATPase domain"/>
    <property type="match status" value="1"/>
</dbReference>
<dbReference type="NCBIfam" id="TIGR03123">
    <property type="entry name" value="one_C_unchar_1"/>
    <property type="match status" value="1"/>
</dbReference>
<evidence type="ECO:0000313" key="3">
    <source>
        <dbReference type="Proteomes" id="UP000184290"/>
    </source>
</evidence>
<comment type="caution">
    <text evidence="2">The sequence shown here is derived from an EMBL/GenBank/DDBJ whole genome shotgun (WGS) entry which is preliminary data.</text>
</comment>
<feature type="domain" description="Hydantoinase A/oxoprolinase" evidence="1">
    <location>
        <begin position="63"/>
        <end position="307"/>
    </location>
</feature>
<reference evidence="2 3" key="1">
    <citation type="submission" date="2016-11" db="EMBL/GenBank/DDBJ databases">
        <authorList>
            <person name="Varghese N."/>
            <person name="Submissions S."/>
        </authorList>
    </citation>
    <scope>NUCLEOTIDE SEQUENCE [LARGE SCALE GENOMIC DNA]</scope>
    <source>
        <strain evidence="2 3">DSM 21988</strain>
    </source>
</reference>
<dbReference type="EMBL" id="FQZC01000002">
    <property type="protein sequence ID" value="SHJ11634.1"/>
    <property type="molecule type" value="Genomic_DNA"/>
</dbReference>
<keyword evidence="3" id="KW-1185">Reference proteome</keyword>
<organism evidence="2 3">
    <name type="scientific">Aureimonas altamirensis DSM 21988</name>
    <dbReference type="NCBI Taxonomy" id="1121026"/>
    <lineage>
        <taxon>Bacteria</taxon>
        <taxon>Pseudomonadati</taxon>
        <taxon>Pseudomonadota</taxon>
        <taxon>Alphaproteobacteria</taxon>
        <taxon>Hyphomicrobiales</taxon>
        <taxon>Aurantimonadaceae</taxon>
        <taxon>Aureimonas</taxon>
    </lineage>
</organism>
<sequence length="343" mass="36505">MTGMDRRLGWDVGGAHLKAALFENGRLVGVWQEPSPLWRGMEHLDSALDRILAATGAVQHHHLTMTGELADIFQDRASGVRLLCERLAARLGAGLRVHAGPRGLMSPAEAARHPALVGSANWHASAAFVALALDNALFIDMGSTTTDIVPIAGRAVRNAGYTDSERLACGELVYQGFTRTSLMAVARAVPFQGRMAPLMAEHFATMADVARLAGHLDEGDDQMPTADGRDKTPAHSRARLARMLGADAADGSDEDWRAVALALTEAQLRLVHDALSLVLSRGELAPDAPLVIAGTGRPLLRRLAQRLDRGVIEFADLADCRSGLREAASRAAPAVALACMGKE</sequence>
<dbReference type="Pfam" id="PF01968">
    <property type="entry name" value="Hydantoinase_A"/>
    <property type="match status" value="1"/>
</dbReference>